<evidence type="ECO:0000313" key="6">
    <source>
        <dbReference type="Proteomes" id="UP001236500"/>
    </source>
</evidence>
<evidence type="ECO:0000313" key="5">
    <source>
        <dbReference type="EMBL" id="WGL18465.1"/>
    </source>
</evidence>
<keyword evidence="2 5" id="KW-0808">Transferase</keyword>
<evidence type="ECO:0000259" key="3">
    <source>
        <dbReference type="Pfam" id="PF01648"/>
    </source>
</evidence>
<dbReference type="InterPro" id="IPR050559">
    <property type="entry name" value="P-Pant_transferase_sf"/>
</dbReference>
<gene>
    <name evidence="5" type="ORF">PVT68_09235</name>
</gene>
<dbReference type="Gene3D" id="3.90.470.20">
    <property type="entry name" value="4'-phosphopantetheinyl transferase domain"/>
    <property type="match status" value="2"/>
</dbReference>
<comment type="similarity">
    <text evidence="1">Belongs to the P-Pant transferase superfamily. Gsp/Sfp/HetI/AcpT family.</text>
</comment>
<dbReference type="SUPFAM" id="SSF56214">
    <property type="entry name" value="4'-phosphopantetheinyl transferase"/>
    <property type="match status" value="2"/>
</dbReference>
<dbReference type="PANTHER" id="PTHR12215:SF10">
    <property type="entry name" value="L-AMINOADIPATE-SEMIALDEHYDE DEHYDROGENASE-PHOSPHOPANTETHEINYL TRANSFERASE"/>
    <property type="match status" value="1"/>
</dbReference>
<dbReference type="RefSeq" id="WP_280322453.1">
    <property type="nucleotide sequence ID" value="NZ_CP118605.1"/>
</dbReference>
<accession>A0ABY8NHQ6</accession>
<organism evidence="5 6">
    <name type="scientific">Microbulbifer bruguierae</name>
    <dbReference type="NCBI Taxonomy" id="3029061"/>
    <lineage>
        <taxon>Bacteria</taxon>
        <taxon>Pseudomonadati</taxon>
        <taxon>Pseudomonadota</taxon>
        <taxon>Gammaproteobacteria</taxon>
        <taxon>Cellvibrionales</taxon>
        <taxon>Microbulbiferaceae</taxon>
        <taxon>Microbulbifer</taxon>
    </lineage>
</organism>
<dbReference type="InterPro" id="IPR055066">
    <property type="entry name" value="AASDHPPT_N"/>
</dbReference>
<dbReference type="Proteomes" id="UP001236500">
    <property type="component" value="Chromosome"/>
</dbReference>
<keyword evidence="6" id="KW-1185">Reference proteome</keyword>
<proteinExistence type="inferred from homology"/>
<name>A0ABY8NHQ6_9GAMM</name>
<dbReference type="Pfam" id="PF22624">
    <property type="entry name" value="AASDHPPT_N"/>
    <property type="match status" value="1"/>
</dbReference>
<evidence type="ECO:0000256" key="1">
    <source>
        <dbReference type="ARBA" id="ARBA00010990"/>
    </source>
</evidence>
<dbReference type="Pfam" id="PF01648">
    <property type="entry name" value="ACPS"/>
    <property type="match status" value="1"/>
</dbReference>
<dbReference type="InterPro" id="IPR037143">
    <property type="entry name" value="4-PPantetheinyl_Trfase_dom_sf"/>
</dbReference>
<reference evidence="5 6" key="1">
    <citation type="submission" date="2023-02" db="EMBL/GenBank/DDBJ databases">
        <title>Description and genomic characterization of Microbulbifer bruguierae sp. nov., isolated from the sediment of mangrove plant Bruguiera sexangula.</title>
        <authorList>
            <person name="Long M."/>
        </authorList>
    </citation>
    <scope>NUCLEOTIDE SEQUENCE [LARGE SCALE GENOMIC DNA]</scope>
    <source>
        <strain evidence="5 6">H12</strain>
    </source>
</reference>
<evidence type="ECO:0000259" key="4">
    <source>
        <dbReference type="Pfam" id="PF22624"/>
    </source>
</evidence>
<sequence length="239" mass="26580">MILPAVWLLRVDDVSEGSAEARALETLLSDDELARRARYHNSAARHQFTLGRALLRRVLGQVSGQAPQGLIFSRNHSGKPLLTSVPDLHFSLSHSGEWLALAVSCKADIGVDIEQPRKPRDFMRIARHYFHPDECALLASPPAELTPMHFYRLWTMKEAFFKARGTGISEGLARINLAGFHLGQGISFADDLADSDKPWQFHYGMFALPDTAQLHLAVAGTDPGIVELNQDTFHRGLDF</sequence>
<dbReference type="EMBL" id="CP118605">
    <property type="protein sequence ID" value="WGL18465.1"/>
    <property type="molecule type" value="Genomic_DNA"/>
</dbReference>
<dbReference type="PANTHER" id="PTHR12215">
    <property type="entry name" value="PHOSPHOPANTETHEINE TRANSFERASE"/>
    <property type="match status" value="1"/>
</dbReference>
<dbReference type="InterPro" id="IPR008278">
    <property type="entry name" value="4-PPantetheinyl_Trfase_dom"/>
</dbReference>
<feature type="domain" description="4'-phosphopantetheinyl transferase" evidence="3">
    <location>
        <begin position="109"/>
        <end position="217"/>
    </location>
</feature>
<feature type="domain" description="4'-phosphopantetheinyl transferase N-terminal" evidence="4">
    <location>
        <begin position="24"/>
        <end position="104"/>
    </location>
</feature>
<dbReference type="GO" id="GO:0016740">
    <property type="term" value="F:transferase activity"/>
    <property type="evidence" value="ECO:0007669"/>
    <property type="project" value="UniProtKB-KW"/>
</dbReference>
<protein>
    <submittedName>
        <fullName evidence="5">4'-phosphopantetheinyl transferase superfamily protein</fullName>
    </submittedName>
</protein>
<evidence type="ECO:0000256" key="2">
    <source>
        <dbReference type="ARBA" id="ARBA00022679"/>
    </source>
</evidence>